<evidence type="ECO:0000256" key="2">
    <source>
        <dbReference type="ARBA" id="ARBA00022723"/>
    </source>
</evidence>
<evidence type="ECO:0000256" key="3">
    <source>
        <dbReference type="ARBA" id="ARBA00022801"/>
    </source>
</evidence>
<accession>A0A6A8LRJ3</accession>
<keyword evidence="2" id="KW-0479">Metal-binding</keyword>
<keyword evidence="3" id="KW-0378">Hydrolase</keyword>
<dbReference type="PANTHER" id="PTHR42994">
    <property type="entry name" value="PEPTIDASE T"/>
    <property type="match status" value="1"/>
</dbReference>
<organism evidence="4 5">
    <name type="scientific">Ligilactobacillus salivarius</name>
    <dbReference type="NCBI Taxonomy" id="1624"/>
    <lineage>
        <taxon>Bacteria</taxon>
        <taxon>Bacillati</taxon>
        <taxon>Bacillota</taxon>
        <taxon>Bacilli</taxon>
        <taxon>Lactobacillales</taxon>
        <taxon>Lactobacillaceae</taxon>
        <taxon>Ligilactobacillus</taxon>
    </lineage>
</organism>
<dbReference type="SUPFAM" id="SSF53187">
    <property type="entry name" value="Zn-dependent exopeptidases"/>
    <property type="match status" value="1"/>
</dbReference>
<evidence type="ECO:0000313" key="4">
    <source>
        <dbReference type="EMBL" id="MSE06715.1"/>
    </source>
</evidence>
<dbReference type="Gene3D" id="3.40.630.10">
    <property type="entry name" value="Zn peptidases"/>
    <property type="match status" value="1"/>
</dbReference>
<dbReference type="PANTHER" id="PTHR42994:SF1">
    <property type="entry name" value="PEPTIDASE T"/>
    <property type="match status" value="1"/>
</dbReference>
<evidence type="ECO:0000256" key="1">
    <source>
        <dbReference type="ARBA" id="ARBA00001947"/>
    </source>
</evidence>
<reference evidence="4 5" key="1">
    <citation type="submission" date="2019-11" db="EMBL/GenBank/DDBJ databases">
        <title>Draft Genome Sequence of Plant Growth-Promoting Rhizosphere-Associated Bacteria.</title>
        <authorList>
            <person name="Vasilyev I.Y."/>
            <person name="Radchenko V."/>
            <person name="Ilnitskaya E.V."/>
        </authorList>
    </citation>
    <scope>NUCLEOTIDE SEQUENCE [LARGE SCALE GENOMIC DNA]</scope>
    <source>
        <strain evidence="4 5">VRA_1sq_f</strain>
    </source>
</reference>
<dbReference type="InterPro" id="IPR001261">
    <property type="entry name" value="ArgE/DapE_CS"/>
</dbReference>
<comment type="caution">
    <text evidence="4">The sequence shown here is derived from an EMBL/GenBank/DDBJ whole genome shotgun (WGS) entry which is preliminary data.</text>
</comment>
<dbReference type="GO" id="GO:0005829">
    <property type="term" value="C:cytosol"/>
    <property type="evidence" value="ECO:0007669"/>
    <property type="project" value="TreeGrafter"/>
</dbReference>
<name>A0A6A8LRJ3_9LACO</name>
<comment type="cofactor">
    <cofactor evidence="1">
        <name>Zn(2+)</name>
        <dbReference type="ChEBI" id="CHEBI:29105"/>
    </cofactor>
</comment>
<feature type="non-terminal residue" evidence="4">
    <location>
        <position position="103"/>
    </location>
</feature>
<protein>
    <submittedName>
        <fullName evidence="4">Peptidase T</fullName>
    </submittedName>
</protein>
<dbReference type="EMBL" id="WKKZ01001252">
    <property type="protein sequence ID" value="MSE06715.1"/>
    <property type="molecule type" value="Genomic_DNA"/>
</dbReference>
<dbReference type="PROSITE" id="PS00758">
    <property type="entry name" value="ARGE_DAPE_CPG2_1"/>
    <property type="match status" value="1"/>
</dbReference>
<feature type="non-terminal residue" evidence="4">
    <location>
        <position position="1"/>
    </location>
</feature>
<proteinExistence type="predicted"/>
<dbReference type="Proteomes" id="UP000437575">
    <property type="component" value="Unassembled WGS sequence"/>
</dbReference>
<sequence>SNEDSTTIPSTQTQVEFIKELANELKGLGLQNVHISDESGYVFATLPSNLEDDANTKVVGFISHVDTADFNAHNVQPQIVENYDGESDIKLDEAGNFVLTTAE</sequence>
<evidence type="ECO:0000313" key="5">
    <source>
        <dbReference type="Proteomes" id="UP000437575"/>
    </source>
</evidence>
<dbReference type="AlphaFoldDB" id="A0A6A8LRJ3"/>
<dbReference type="GO" id="GO:0046872">
    <property type="term" value="F:metal ion binding"/>
    <property type="evidence" value="ECO:0007669"/>
    <property type="project" value="UniProtKB-KW"/>
</dbReference>
<gene>
    <name evidence="4" type="ORF">GKC34_13555</name>
</gene>
<dbReference type="GO" id="GO:0045148">
    <property type="term" value="F:tripeptide aminopeptidase activity"/>
    <property type="evidence" value="ECO:0007669"/>
    <property type="project" value="TreeGrafter"/>
</dbReference>